<dbReference type="Gene3D" id="1.10.8.460">
    <property type="entry name" value="ppGaNTase-T1 linker domain-like"/>
    <property type="match status" value="1"/>
</dbReference>
<accession>A0A915IRK8</accession>
<proteinExistence type="predicted"/>
<dbReference type="WBParaSite" id="nRc.2.0.1.t16657-RA">
    <property type="protein sequence ID" value="nRc.2.0.1.t16657-RA"/>
    <property type="gene ID" value="nRc.2.0.1.g16657"/>
</dbReference>
<keyword evidence="1" id="KW-1185">Reference proteome</keyword>
<organism evidence="1 2">
    <name type="scientific">Romanomermis culicivorax</name>
    <name type="common">Nematode worm</name>
    <dbReference type="NCBI Taxonomy" id="13658"/>
    <lineage>
        <taxon>Eukaryota</taxon>
        <taxon>Metazoa</taxon>
        <taxon>Ecdysozoa</taxon>
        <taxon>Nematoda</taxon>
        <taxon>Enoplea</taxon>
        <taxon>Dorylaimia</taxon>
        <taxon>Mermithida</taxon>
        <taxon>Mermithoidea</taxon>
        <taxon>Mermithidae</taxon>
        <taxon>Romanomermis</taxon>
    </lineage>
</organism>
<reference evidence="2" key="1">
    <citation type="submission" date="2022-11" db="UniProtKB">
        <authorList>
            <consortium name="WormBaseParasite"/>
        </authorList>
    </citation>
    <scope>IDENTIFICATION</scope>
</reference>
<name>A0A915IRK8_ROMCU</name>
<evidence type="ECO:0000313" key="2">
    <source>
        <dbReference type="WBParaSite" id="nRc.2.0.1.t16657-RA"/>
    </source>
</evidence>
<dbReference type="AlphaFoldDB" id="A0A915IRK8"/>
<protein>
    <submittedName>
        <fullName evidence="2">Uncharacterized protein</fullName>
    </submittedName>
</protein>
<sequence>MPYTFSDSTAYVVEQRNAARTAKVWINDYKDIFYKVRPLCVYREKFCPTICIQEIIGTPEFVISFTFFYFTSFPKQNSMVSSDPLCRYTDFLKSMPIMTTPPVSSFCSMKLLGEDDLWSKNKILSDAGI</sequence>
<evidence type="ECO:0000313" key="1">
    <source>
        <dbReference type="Proteomes" id="UP000887565"/>
    </source>
</evidence>
<dbReference type="Proteomes" id="UP000887565">
    <property type="component" value="Unplaced"/>
</dbReference>